<dbReference type="Proteomes" id="UP000613768">
    <property type="component" value="Unassembled WGS sequence"/>
</dbReference>
<dbReference type="AlphaFoldDB" id="A0AAW3ZRU4"/>
<evidence type="ECO:0000313" key="5">
    <source>
        <dbReference type="Proteomes" id="UP000613768"/>
    </source>
</evidence>
<name>A0AAW3ZRU4_9GAMM</name>
<feature type="coiled-coil region" evidence="1">
    <location>
        <begin position="528"/>
        <end position="555"/>
    </location>
</feature>
<proteinExistence type="predicted"/>
<dbReference type="InterPro" id="IPR011049">
    <property type="entry name" value="Serralysin-like_metalloprot_C"/>
</dbReference>
<feature type="chain" id="PRO_5043811740" description="Peptidase S74 domain-containing protein" evidence="2">
    <location>
        <begin position="30"/>
        <end position="567"/>
    </location>
</feature>
<feature type="signal peptide" evidence="2">
    <location>
        <begin position="1"/>
        <end position="29"/>
    </location>
</feature>
<keyword evidence="2" id="KW-0732">Signal</keyword>
<dbReference type="EMBL" id="JACYTR010000036">
    <property type="protein sequence ID" value="MBD8526961.1"/>
    <property type="molecule type" value="Genomic_DNA"/>
</dbReference>
<evidence type="ECO:0000256" key="2">
    <source>
        <dbReference type="SAM" id="SignalP"/>
    </source>
</evidence>
<evidence type="ECO:0000313" key="4">
    <source>
        <dbReference type="EMBL" id="MBD8526961.1"/>
    </source>
</evidence>
<dbReference type="RefSeq" id="WP_192030382.1">
    <property type="nucleotide sequence ID" value="NZ_JACYTR010000036.1"/>
</dbReference>
<comment type="caution">
    <text evidence="4">The sequence shown here is derived from an EMBL/GenBank/DDBJ whole genome shotgun (WGS) entry which is preliminary data.</text>
</comment>
<evidence type="ECO:0000256" key="1">
    <source>
        <dbReference type="SAM" id="Coils"/>
    </source>
</evidence>
<feature type="domain" description="Peptidase S74" evidence="3">
    <location>
        <begin position="441"/>
        <end position="490"/>
    </location>
</feature>
<keyword evidence="1" id="KW-0175">Coiled coil</keyword>
<dbReference type="Pfam" id="PF13884">
    <property type="entry name" value="Peptidase_S74"/>
    <property type="match status" value="1"/>
</dbReference>
<keyword evidence="5" id="KW-1185">Reference proteome</keyword>
<protein>
    <recommendedName>
        <fullName evidence="3">Peptidase S74 domain-containing protein</fullName>
    </recommendedName>
</protein>
<sequence length="567" mass="58020">MTTCRITTGTNRLAHLLAVGMLACASASAAPLEYSGYLEDNGIPANGYYDLRLTAFTSADGLAPAAPPLLLREVAVVDGRFSVELDDQALPSHLDRAWLQVELRSEHEQVWWPLADRAPLQPKGALCPLSWELAGNAGTSPSTHFLGTTDDQAMELRVRNGRGLRLEPSPNFWNGLPLTINTLGGSHGNLLSAGVRGATMSGGGVAPGGNDPDLPGANPNVITDHYGVVAGGYDNQAGNGSGSLFNASHASVGGGRGNLASGQHAVIAGGLDNTASGDESTVAGGEANLASGVRATVGGGESNRAGALRATVSGGNHNQALGGASVVGGGSLNCAGGDYSWAGGIRAKVRPASDPGDGSCSSDIASYPGGVGDEGSFVWNGGSTGDGTSLVSSGPRQFLVRAPGGFYFGSSGGSISIPAGRLIHTSTGAYLSTGGTWTNSSARATKTGFEPIDAGHVLDQLLSLPVTRWHYRHAPGEGAHLGPMAEDFHQRFGLGDATSISTVDAAGVAFLAIQGLQQRMADDTARAEQALIAQRVHHEREIEALRAEIASLRRLLAPQLAAMAEDR</sequence>
<organism evidence="4 5">
    <name type="scientific">Pseudomarimonas arenosa</name>
    <dbReference type="NCBI Taxonomy" id="2774145"/>
    <lineage>
        <taxon>Bacteria</taxon>
        <taxon>Pseudomonadati</taxon>
        <taxon>Pseudomonadota</taxon>
        <taxon>Gammaproteobacteria</taxon>
        <taxon>Lysobacterales</taxon>
        <taxon>Lysobacteraceae</taxon>
        <taxon>Pseudomarimonas</taxon>
    </lineage>
</organism>
<dbReference type="PROSITE" id="PS51257">
    <property type="entry name" value="PROKAR_LIPOPROTEIN"/>
    <property type="match status" value="1"/>
</dbReference>
<gene>
    <name evidence="4" type="ORF">IFO71_14565</name>
</gene>
<reference evidence="4 5" key="1">
    <citation type="submission" date="2020-09" db="EMBL/GenBank/DDBJ databases">
        <title>Pseudoxanthomonas sp. CAU 1598 isolated from sand of Yaerae Beach.</title>
        <authorList>
            <person name="Kim W."/>
        </authorList>
    </citation>
    <scope>NUCLEOTIDE SEQUENCE [LARGE SCALE GENOMIC DNA]</scope>
    <source>
        <strain evidence="4 5">CAU 1598</strain>
    </source>
</reference>
<evidence type="ECO:0000259" key="3">
    <source>
        <dbReference type="Pfam" id="PF13884"/>
    </source>
</evidence>
<dbReference type="Gene3D" id="2.150.10.10">
    <property type="entry name" value="Serralysin-like metalloprotease, C-terminal"/>
    <property type="match status" value="1"/>
</dbReference>
<accession>A0AAW3ZRU4</accession>
<dbReference type="InterPro" id="IPR030392">
    <property type="entry name" value="S74_ICA"/>
</dbReference>